<dbReference type="PANTHER" id="PTHR12215:SF10">
    <property type="entry name" value="L-AMINOADIPATE-SEMIALDEHYDE DEHYDROGENASE-PHOSPHOPANTETHEINYL TRANSFERASE"/>
    <property type="match status" value="1"/>
</dbReference>
<feature type="domain" description="4'-phosphopantetheinyl transferase" evidence="3">
    <location>
        <begin position="134"/>
        <end position="204"/>
    </location>
</feature>
<evidence type="ECO:0000256" key="2">
    <source>
        <dbReference type="ARBA" id="ARBA00022679"/>
    </source>
</evidence>
<evidence type="ECO:0000259" key="3">
    <source>
        <dbReference type="Pfam" id="PF01648"/>
    </source>
</evidence>
<accession>A0ABT6XK35</accession>
<dbReference type="InterPro" id="IPR008278">
    <property type="entry name" value="4-PPantetheinyl_Trfase_dom"/>
</dbReference>
<keyword evidence="2 4" id="KW-0808">Transferase</keyword>
<evidence type="ECO:0000313" key="5">
    <source>
        <dbReference type="Proteomes" id="UP001321580"/>
    </source>
</evidence>
<keyword evidence="5" id="KW-1185">Reference proteome</keyword>
<organism evidence="4 5">
    <name type="scientific">Lysobacter stagni</name>
    <dbReference type="NCBI Taxonomy" id="3045172"/>
    <lineage>
        <taxon>Bacteria</taxon>
        <taxon>Pseudomonadati</taxon>
        <taxon>Pseudomonadota</taxon>
        <taxon>Gammaproteobacteria</taxon>
        <taxon>Lysobacterales</taxon>
        <taxon>Lysobacteraceae</taxon>
        <taxon>Lysobacter</taxon>
    </lineage>
</organism>
<reference evidence="4 5" key="1">
    <citation type="submission" date="2023-05" db="EMBL/GenBank/DDBJ databases">
        <title>Lysobacter sp. strain LF1 Genome sequencing and assembly.</title>
        <authorList>
            <person name="Jung Y."/>
        </authorList>
    </citation>
    <scope>NUCLEOTIDE SEQUENCE [LARGE SCALE GENOMIC DNA]</scope>
    <source>
        <strain evidence="4 5">LF1</strain>
    </source>
</reference>
<dbReference type="Gene3D" id="3.90.470.20">
    <property type="entry name" value="4'-phosphopantetheinyl transferase domain"/>
    <property type="match status" value="2"/>
</dbReference>
<dbReference type="EMBL" id="JASGBI010000001">
    <property type="protein sequence ID" value="MDI9240391.1"/>
    <property type="molecule type" value="Genomic_DNA"/>
</dbReference>
<dbReference type="SUPFAM" id="SSF56214">
    <property type="entry name" value="4'-phosphopantetheinyl transferase"/>
    <property type="match status" value="2"/>
</dbReference>
<dbReference type="Pfam" id="PF01648">
    <property type="entry name" value="ACPS"/>
    <property type="match status" value="1"/>
</dbReference>
<dbReference type="InterPro" id="IPR050559">
    <property type="entry name" value="P-Pant_transferase_sf"/>
</dbReference>
<dbReference type="InterPro" id="IPR037143">
    <property type="entry name" value="4-PPantetheinyl_Trfase_dom_sf"/>
</dbReference>
<comment type="similarity">
    <text evidence="1">Belongs to the P-Pant transferase superfamily. Gsp/Sfp/HetI/AcpT family.</text>
</comment>
<comment type="caution">
    <text evidence="4">The sequence shown here is derived from an EMBL/GenBank/DDBJ whole genome shotgun (WGS) entry which is preliminary data.</text>
</comment>
<protein>
    <submittedName>
        <fullName evidence="4">4'-phosphopantetheinyl transferase superfamily protein</fullName>
    </submittedName>
</protein>
<dbReference type="Proteomes" id="UP001321580">
    <property type="component" value="Unassembled WGS sequence"/>
</dbReference>
<dbReference type="RefSeq" id="WP_283213729.1">
    <property type="nucleotide sequence ID" value="NZ_JASGBI010000001.1"/>
</dbReference>
<name>A0ABT6XK35_9GAMM</name>
<dbReference type="PANTHER" id="PTHR12215">
    <property type="entry name" value="PHOSPHOPANTETHEINE TRANSFERASE"/>
    <property type="match status" value="1"/>
</dbReference>
<dbReference type="GO" id="GO:0016740">
    <property type="term" value="F:transferase activity"/>
    <property type="evidence" value="ECO:0007669"/>
    <property type="project" value="UniProtKB-KW"/>
</dbReference>
<gene>
    <name evidence="4" type="ORF">QLQ15_15895</name>
</gene>
<proteinExistence type="inferred from homology"/>
<evidence type="ECO:0000256" key="1">
    <source>
        <dbReference type="ARBA" id="ARBA00010990"/>
    </source>
</evidence>
<evidence type="ECO:0000313" key="4">
    <source>
        <dbReference type="EMBL" id="MDI9240391.1"/>
    </source>
</evidence>
<sequence>MAAVAWRQDEAVHPLVRAFACGPMPLRACTVAVVELRDWQPWVDDAWDLLDTQERQRVSQRRFRADREALALTYALHRLFVANAIDVSPRSVAIGRDADGCPCLPGHELFGHALHTSLSHADGVAAFALCALGPVGVDVEASFRADELPGIAGSVCHPSELQSLAGFAEPAYSRALLALWVRKEALLKAEGVGLAREMSTFRASAGEAFALAGRARDSSACSVRLAMLDVGERWTAAVAAPCDAAVECRRLRPVVGRMAAERAL</sequence>